<dbReference type="Proteomes" id="UP000198658">
    <property type="component" value="Unassembled WGS sequence"/>
</dbReference>
<proteinExistence type="predicted"/>
<protein>
    <recommendedName>
        <fullName evidence="4">Lipoprotein</fullName>
    </recommendedName>
</protein>
<keyword evidence="3" id="KW-1185">Reference proteome</keyword>
<reference evidence="3" key="1">
    <citation type="submission" date="2016-10" db="EMBL/GenBank/DDBJ databases">
        <authorList>
            <person name="Varghese N."/>
            <person name="Submissions S."/>
        </authorList>
    </citation>
    <scope>NUCLEOTIDE SEQUENCE [LARGE SCALE GENOMIC DNA]</scope>
    <source>
        <strain evidence="3">CGMCC 1.10657</strain>
    </source>
</reference>
<evidence type="ECO:0000313" key="2">
    <source>
        <dbReference type="EMBL" id="SEA11529.1"/>
    </source>
</evidence>
<dbReference type="EMBL" id="FNQO01000002">
    <property type="protein sequence ID" value="SEA11529.1"/>
    <property type="molecule type" value="Genomic_DNA"/>
</dbReference>
<dbReference type="AlphaFoldDB" id="A0A1H3YIT4"/>
<sequence>MIKKLALFSLIVFMAGCAGTKTIPLSADTAPLMEGRMMSGAFADEKPGFAAMTADKAMFGALGAVAMISAGNKIIEENGVEDPASYIYESLAPVLAEQYSLRLLDDNSIRTSSVKPADLADNVNDARLLLDVRTIGWNMGYFPTVWNRYRVGYSAKLRLIDTSTQEVLAESVCSKMSTDESESAPTYDELMADQAALLKSQLLSAADHCVNEFKTNTLML</sequence>
<name>A0A1H3YIT4_9GAMM</name>
<dbReference type="RefSeq" id="WP_091387407.1">
    <property type="nucleotide sequence ID" value="NZ_FNQO01000002.1"/>
</dbReference>
<accession>A0A1H3YIT4</accession>
<evidence type="ECO:0008006" key="4">
    <source>
        <dbReference type="Google" id="ProtNLM"/>
    </source>
</evidence>
<gene>
    <name evidence="2" type="ORF">SAMN05216562_1798</name>
</gene>
<organism evidence="2 3">
    <name type="scientific">Microbulbifer marinus</name>
    <dbReference type="NCBI Taxonomy" id="658218"/>
    <lineage>
        <taxon>Bacteria</taxon>
        <taxon>Pseudomonadati</taxon>
        <taxon>Pseudomonadota</taxon>
        <taxon>Gammaproteobacteria</taxon>
        <taxon>Cellvibrionales</taxon>
        <taxon>Microbulbiferaceae</taxon>
        <taxon>Microbulbifer</taxon>
    </lineage>
</organism>
<evidence type="ECO:0000313" key="3">
    <source>
        <dbReference type="Proteomes" id="UP000198658"/>
    </source>
</evidence>
<feature type="signal peptide" evidence="1">
    <location>
        <begin position="1"/>
        <end position="20"/>
    </location>
</feature>
<keyword evidence="1" id="KW-0732">Signal</keyword>
<evidence type="ECO:0000256" key="1">
    <source>
        <dbReference type="SAM" id="SignalP"/>
    </source>
</evidence>
<feature type="chain" id="PRO_5011673726" description="Lipoprotein" evidence="1">
    <location>
        <begin position="21"/>
        <end position="220"/>
    </location>
</feature>
<dbReference type="PROSITE" id="PS51257">
    <property type="entry name" value="PROKAR_LIPOPROTEIN"/>
    <property type="match status" value="1"/>
</dbReference>
<dbReference type="OrthoDB" id="9130200at2"/>